<protein>
    <submittedName>
        <fullName evidence="1">Uncharacterized protein</fullName>
    </submittedName>
</protein>
<dbReference type="EMBL" id="JBHSBB010000014">
    <property type="protein sequence ID" value="MFC4033989.1"/>
    <property type="molecule type" value="Genomic_DNA"/>
</dbReference>
<evidence type="ECO:0000313" key="1">
    <source>
        <dbReference type="EMBL" id="MFC4033989.1"/>
    </source>
</evidence>
<organism evidence="1 2">
    <name type="scientific">Streptomyces polygonati</name>
    <dbReference type="NCBI Taxonomy" id="1617087"/>
    <lineage>
        <taxon>Bacteria</taxon>
        <taxon>Bacillati</taxon>
        <taxon>Actinomycetota</taxon>
        <taxon>Actinomycetes</taxon>
        <taxon>Kitasatosporales</taxon>
        <taxon>Streptomycetaceae</taxon>
        <taxon>Streptomyces</taxon>
    </lineage>
</organism>
<keyword evidence="2" id="KW-1185">Reference proteome</keyword>
<dbReference type="Proteomes" id="UP001595765">
    <property type="component" value="Unassembled WGS sequence"/>
</dbReference>
<dbReference type="InterPro" id="IPR023381">
    <property type="entry name" value="YP001051499.1-like_dom_sf"/>
</dbReference>
<dbReference type="Gene3D" id="1.20.1590.10">
    <property type="entry name" value="YP_001051499.1 domain like"/>
    <property type="match status" value="1"/>
</dbReference>
<reference evidence="2" key="1">
    <citation type="journal article" date="2019" name="Int. J. Syst. Evol. Microbiol.">
        <title>The Global Catalogue of Microorganisms (GCM) 10K type strain sequencing project: providing services to taxonomists for standard genome sequencing and annotation.</title>
        <authorList>
            <consortium name="The Broad Institute Genomics Platform"/>
            <consortium name="The Broad Institute Genome Sequencing Center for Infectious Disease"/>
            <person name="Wu L."/>
            <person name="Ma J."/>
        </authorList>
    </citation>
    <scope>NUCLEOTIDE SEQUENCE [LARGE SCALE GENOMIC DNA]</scope>
    <source>
        <strain evidence="2">CGMCC 4.7237</strain>
    </source>
</reference>
<comment type="caution">
    <text evidence="1">The sequence shown here is derived from an EMBL/GenBank/DDBJ whole genome shotgun (WGS) entry which is preliminary data.</text>
</comment>
<gene>
    <name evidence="1" type="ORF">ACFO3J_21265</name>
</gene>
<name>A0ABV8HUM7_9ACTN</name>
<proteinExistence type="predicted"/>
<evidence type="ECO:0000313" key="2">
    <source>
        <dbReference type="Proteomes" id="UP001595765"/>
    </source>
</evidence>
<dbReference type="RefSeq" id="WP_386431381.1">
    <property type="nucleotide sequence ID" value="NZ_JBHSBB010000014.1"/>
</dbReference>
<sequence length="203" mass="21644">MVTHVWKELDAAVAGRLAGASEGERAVFAAGVAQRLFQAHEALPAAEQRGFTLDLRPLLAAVWSGVLGDATAFATIKQGLGAFYLSDYCHNDGQDGPDDADEPAAAAVLHAANAYMHGCSDFAVFASGRAVEAVNELARDSEDHADDPDELLAEELRRQLRDLDLIAGHAATLRRARFGLDRATSADLRTALHLPLSRADDLT</sequence>
<accession>A0ABV8HUM7</accession>